<name>A0A0N8H4R2_9HYPO</name>
<evidence type="ECO:0000313" key="1">
    <source>
        <dbReference type="EMBL" id="KPM34084.1"/>
    </source>
</evidence>
<accession>A0A0N8H4R2</accession>
<dbReference type="OrthoDB" id="5090566at2759"/>
<protein>
    <submittedName>
        <fullName evidence="1">Uncharacterized protein</fullName>
    </submittedName>
</protein>
<dbReference type="AlphaFoldDB" id="A0A0N8H4R2"/>
<evidence type="ECO:0000313" key="2">
    <source>
        <dbReference type="Proteomes" id="UP000050424"/>
    </source>
</evidence>
<gene>
    <name evidence="1" type="ORF">AK830_g12490</name>
</gene>
<reference evidence="1 2" key="1">
    <citation type="submission" date="2015-09" db="EMBL/GenBank/DDBJ databases">
        <title>Draft genome of a European isolate of the apple canker pathogen Neonectria ditissima.</title>
        <authorList>
            <person name="Gomez-Cortecero A."/>
            <person name="Harrison R.J."/>
            <person name="Armitage A.D."/>
        </authorList>
    </citation>
    <scope>NUCLEOTIDE SEQUENCE [LARGE SCALE GENOMIC DNA]</scope>
    <source>
        <strain evidence="1 2">R09/05</strain>
    </source>
</reference>
<dbReference type="Proteomes" id="UP000050424">
    <property type="component" value="Unassembled WGS sequence"/>
</dbReference>
<sequence length="313" mass="34914">MSIVPARGILRKLYNDAAENIEYKSASFWHGWLQRAFNDQDVYHISPEFSPDGSLRRVDAVVQRYDDAHDTLSAMLWVEFKRPSGSVSQVEGQALDAAIRCITKDNLQFVYVMTTVGVSFRAWTVTKRGRVLQPFHGGPADATRAQYVDADSNDARVLERFANRVQTYPPLRIAPVVPSQPLPQGEYGQSGYGQGSYGGYAELQQQYSAIGEQGGYASEVYGGSSASEMVYQGQDMATTTQGQASAAGDDQWIKVHVTRVSHLTRATEYTFSDINGNTKSTTKDDWRRVSHNGKAAWIIQRRSVVYYTRERIG</sequence>
<dbReference type="EMBL" id="LKCW01000405">
    <property type="protein sequence ID" value="KPM34084.1"/>
    <property type="molecule type" value="Genomic_DNA"/>
</dbReference>
<organism evidence="1 2">
    <name type="scientific">Neonectria ditissima</name>
    <dbReference type="NCBI Taxonomy" id="78410"/>
    <lineage>
        <taxon>Eukaryota</taxon>
        <taxon>Fungi</taxon>
        <taxon>Dikarya</taxon>
        <taxon>Ascomycota</taxon>
        <taxon>Pezizomycotina</taxon>
        <taxon>Sordariomycetes</taxon>
        <taxon>Hypocreomycetidae</taxon>
        <taxon>Hypocreales</taxon>
        <taxon>Nectriaceae</taxon>
        <taxon>Neonectria</taxon>
    </lineage>
</organism>
<keyword evidence="2" id="KW-1185">Reference proteome</keyword>
<proteinExistence type="predicted"/>
<comment type="caution">
    <text evidence="1">The sequence shown here is derived from an EMBL/GenBank/DDBJ whole genome shotgun (WGS) entry which is preliminary data.</text>
</comment>